<keyword evidence="1" id="KW-0677">Repeat</keyword>
<dbReference type="InterPro" id="IPR019734">
    <property type="entry name" value="TPR_rpt"/>
</dbReference>
<dbReference type="Pfam" id="PF13432">
    <property type="entry name" value="TPR_16"/>
    <property type="match status" value="3"/>
</dbReference>
<dbReference type="InterPro" id="IPR011990">
    <property type="entry name" value="TPR-like_helical_dom_sf"/>
</dbReference>
<dbReference type="InterPro" id="IPR013105">
    <property type="entry name" value="TPR_2"/>
</dbReference>
<reference evidence="6 7" key="1">
    <citation type="submission" date="2023-05" db="EMBL/GenBank/DDBJ databases">
        <title>Chelatococcus sp. nov., a moderately thermophilic bacterium isolated from hot spring microbial mat.</title>
        <authorList>
            <person name="Hu C.-J."/>
            <person name="Li W.-J."/>
        </authorList>
    </citation>
    <scope>NUCLEOTIDE SEQUENCE [LARGE SCALE GENOMIC DNA]</scope>
    <source>
        <strain evidence="6 7">SYSU G07232</strain>
    </source>
</reference>
<dbReference type="Pfam" id="PF07719">
    <property type="entry name" value="TPR_2"/>
    <property type="match status" value="1"/>
</dbReference>
<feature type="repeat" description="TPR" evidence="3">
    <location>
        <begin position="423"/>
        <end position="456"/>
    </location>
</feature>
<feature type="repeat" description="TPR" evidence="3">
    <location>
        <begin position="497"/>
        <end position="530"/>
    </location>
</feature>
<dbReference type="EMBL" id="JASJEV010000003">
    <property type="protein sequence ID" value="MDJ1157817.1"/>
    <property type="molecule type" value="Genomic_DNA"/>
</dbReference>
<dbReference type="PROSITE" id="PS50293">
    <property type="entry name" value="TPR_REGION"/>
    <property type="match status" value="1"/>
</dbReference>
<dbReference type="Gene3D" id="1.25.40.10">
    <property type="entry name" value="Tetratricopeptide repeat domain"/>
    <property type="match status" value="3"/>
</dbReference>
<dbReference type="Proteomes" id="UP001321492">
    <property type="component" value="Unassembled WGS sequence"/>
</dbReference>
<protein>
    <submittedName>
        <fullName evidence="6">Tetratricopeptide repeat protein</fullName>
    </submittedName>
</protein>
<evidence type="ECO:0000256" key="5">
    <source>
        <dbReference type="SAM" id="SignalP"/>
    </source>
</evidence>
<evidence type="ECO:0000256" key="2">
    <source>
        <dbReference type="ARBA" id="ARBA00022803"/>
    </source>
</evidence>
<accession>A0ABT7AEL8</accession>
<comment type="caution">
    <text evidence="6">The sequence shown here is derived from an EMBL/GenBank/DDBJ whole genome shotgun (WGS) entry which is preliminary data.</text>
</comment>
<dbReference type="PROSITE" id="PS50005">
    <property type="entry name" value="TPR"/>
    <property type="match status" value="4"/>
</dbReference>
<keyword evidence="5" id="KW-0732">Signal</keyword>
<evidence type="ECO:0000256" key="4">
    <source>
        <dbReference type="SAM" id="MobiDB-lite"/>
    </source>
</evidence>
<dbReference type="PANTHER" id="PTHR45586">
    <property type="entry name" value="TPR REPEAT-CONTAINING PROTEIN PA4667"/>
    <property type="match status" value="1"/>
</dbReference>
<dbReference type="SMART" id="SM00028">
    <property type="entry name" value="TPR"/>
    <property type="match status" value="7"/>
</dbReference>
<sequence>MTLTIFKRSARLVLLATSLSTAALLATGPAAAARGTQAMENRAEPFEPAESIEGNYLAAVVAGAQRDTNAAAAYFREALRADPRNAELMERAFVAFLADGEMQEAFRAAERLAARDRDNGLAQLALGVRDLKARRYDTARKHLMRGGRGRAADITATLLSAWSYAGSGQHKRGLDTVERLKGESTYNIFRDYHAGLIAAVGGDRAEAERRLKAAYDAERTTLRVVDAYGRFAASQGRREAALDAYESFDKLLPRHPLVRDAIALLKAGKPLAPLVGNPQQGAAEVLYGLGAAGNSQGDELAAMIYLRLALHLDPKHVLAMITLGDILERLKQYESAIAVYDAVPADSPVRANADVQIGLAYEALGKSDEALKHLEGLVKAEPDNVEALTALGNLQRTRKNFAESAETYSKAIARIGTPDRSHWTMFYFRGIAYERAKQWPKAEADFKKALELAPESIGRDRALVLNYLGYSWVDQGINLDEAFQMLKRAVELRPRDGYIVDSLGWAYYRLGRYDDAVRELERAIELKPSDPTINDHLGDAYWKVGRRLEAKFQWTHAKDLGPEPEDLVKIEKKLVEGLVEADKPAAAEADPDKAGKDKNGG</sequence>
<dbReference type="PANTHER" id="PTHR45586:SF1">
    <property type="entry name" value="LIPOPOLYSACCHARIDE ASSEMBLY PROTEIN B"/>
    <property type="match status" value="1"/>
</dbReference>
<evidence type="ECO:0000313" key="7">
    <source>
        <dbReference type="Proteomes" id="UP001321492"/>
    </source>
</evidence>
<feature type="chain" id="PRO_5046037243" evidence="5">
    <location>
        <begin position="33"/>
        <end position="601"/>
    </location>
</feature>
<evidence type="ECO:0000256" key="1">
    <source>
        <dbReference type="ARBA" id="ARBA00022737"/>
    </source>
</evidence>
<name>A0ABT7AEL8_9HYPH</name>
<feature type="region of interest" description="Disordered" evidence="4">
    <location>
        <begin position="581"/>
        <end position="601"/>
    </location>
</feature>
<dbReference type="SUPFAM" id="SSF48452">
    <property type="entry name" value="TPR-like"/>
    <property type="match status" value="3"/>
</dbReference>
<gene>
    <name evidence="6" type="ORF">QNA08_06180</name>
</gene>
<feature type="signal peptide" evidence="5">
    <location>
        <begin position="1"/>
        <end position="32"/>
    </location>
</feature>
<proteinExistence type="predicted"/>
<keyword evidence="7" id="KW-1185">Reference proteome</keyword>
<evidence type="ECO:0000256" key="3">
    <source>
        <dbReference type="PROSITE-ProRule" id="PRU00339"/>
    </source>
</evidence>
<feature type="repeat" description="TPR" evidence="3">
    <location>
        <begin position="351"/>
        <end position="384"/>
    </location>
</feature>
<evidence type="ECO:0000313" key="6">
    <source>
        <dbReference type="EMBL" id="MDJ1157817.1"/>
    </source>
</evidence>
<dbReference type="InterPro" id="IPR051012">
    <property type="entry name" value="CellSynth/LPSAsmb/PSIAsmb"/>
</dbReference>
<organism evidence="6 7">
    <name type="scientific">Chelatococcus albus</name>
    <dbReference type="NCBI Taxonomy" id="3047466"/>
    <lineage>
        <taxon>Bacteria</taxon>
        <taxon>Pseudomonadati</taxon>
        <taxon>Pseudomonadota</taxon>
        <taxon>Alphaproteobacteria</taxon>
        <taxon>Hyphomicrobiales</taxon>
        <taxon>Chelatococcaceae</taxon>
        <taxon>Chelatococcus</taxon>
    </lineage>
</organism>
<feature type="repeat" description="TPR" evidence="3">
    <location>
        <begin position="283"/>
        <end position="316"/>
    </location>
</feature>
<dbReference type="Pfam" id="PF13414">
    <property type="entry name" value="TPR_11"/>
    <property type="match status" value="1"/>
</dbReference>
<keyword evidence="2 3" id="KW-0802">TPR repeat</keyword>